<dbReference type="Proteomes" id="UP000287701">
    <property type="component" value="Chromosome"/>
</dbReference>
<feature type="transmembrane region" description="Helical" evidence="1">
    <location>
        <begin position="364"/>
        <end position="383"/>
    </location>
</feature>
<feature type="transmembrane region" description="Helical" evidence="1">
    <location>
        <begin position="395"/>
        <end position="417"/>
    </location>
</feature>
<feature type="transmembrane region" description="Helical" evidence="1">
    <location>
        <begin position="339"/>
        <end position="357"/>
    </location>
</feature>
<feature type="transmembrane region" description="Helical" evidence="1">
    <location>
        <begin position="86"/>
        <end position="107"/>
    </location>
</feature>
<dbReference type="AlphaFoldDB" id="A0A3R5UU02"/>
<feature type="transmembrane region" description="Helical" evidence="1">
    <location>
        <begin position="128"/>
        <end position="150"/>
    </location>
</feature>
<feature type="transmembrane region" description="Helical" evidence="1">
    <location>
        <begin position="181"/>
        <end position="203"/>
    </location>
</feature>
<dbReference type="PANTHER" id="PTHR43044">
    <property type="match status" value="1"/>
</dbReference>
<reference evidence="2 3" key="1">
    <citation type="submission" date="2019-01" db="EMBL/GenBank/DDBJ databases">
        <title>Whole Genome of Ornithobacterium rhinotracheale FARPER-174b.</title>
        <authorList>
            <person name="Tataje-Lavanda L.A."/>
            <person name="Montalvan A."/>
            <person name="Montesinos R."/>
            <person name="Zimic M."/>
            <person name="Fernandez-Sanchez M."/>
            <person name="Fernandez-Diaz M."/>
        </authorList>
    </citation>
    <scope>NUCLEOTIDE SEQUENCE [LARGE SCALE GENOMIC DNA]</scope>
    <source>
        <strain evidence="2 3">FARPER-174b</strain>
    </source>
</reference>
<protein>
    <submittedName>
        <fullName evidence="2">Quinol:cytochrome C oxidoreductase</fullName>
    </submittedName>
</protein>
<keyword evidence="1" id="KW-1133">Transmembrane helix</keyword>
<dbReference type="EMBL" id="CP035107">
    <property type="protein sequence ID" value="QAR30461.1"/>
    <property type="molecule type" value="Genomic_DNA"/>
</dbReference>
<dbReference type="PANTHER" id="PTHR43044:SF1">
    <property type="entry name" value="QUINOL:CYTOCHROME C OXIDOREDUCTASE QUINONE-BINDING SUBUNIT 2"/>
    <property type="match status" value="1"/>
</dbReference>
<organism evidence="2 3">
    <name type="scientific">Ornithobacterium rhinotracheale</name>
    <dbReference type="NCBI Taxonomy" id="28251"/>
    <lineage>
        <taxon>Bacteria</taxon>
        <taxon>Pseudomonadati</taxon>
        <taxon>Bacteroidota</taxon>
        <taxon>Flavobacteriia</taxon>
        <taxon>Flavobacteriales</taxon>
        <taxon>Weeksellaceae</taxon>
        <taxon>Ornithobacterium</taxon>
    </lineage>
</organism>
<accession>A0A3R5UU02</accession>
<keyword evidence="1" id="KW-0812">Transmembrane</keyword>
<keyword evidence="1" id="KW-0472">Membrane</keyword>
<proteinExistence type="predicted"/>
<feature type="transmembrane region" description="Helical" evidence="1">
    <location>
        <begin position="224"/>
        <end position="244"/>
    </location>
</feature>
<evidence type="ECO:0000313" key="3">
    <source>
        <dbReference type="Proteomes" id="UP000287701"/>
    </source>
</evidence>
<feature type="transmembrane region" description="Helical" evidence="1">
    <location>
        <begin position="256"/>
        <end position="279"/>
    </location>
</feature>
<gene>
    <name evidence="2" type="ORF">EQP59_03380</name>
</gene>
<feature type="transmembrane region" description="Helical" evidence="1">
    <location>
        <begin position="299"/>
        <end position="319"/>
    </location>
</feature>
<evidence type="ECO:0000313" key="2">
    <source>
        <dbReference type="EMBL" id="QAR30461.1"/>
    </source>
</evidence>
<dbReference type="OrthoDB" id="140980at2"/>
<sequence length="444" mass="51057">MYTLSPKIKTASLVSIVLGIILFAIGATLNASKGEDYIVEQIHNHPQQFEYLSSSQEVVDGEHANAEHSEDHSVEHLLQQYHNRPWTAFFIAAFLFTGIAAISMFFLATQHVSQAGWAVVVTRVMEAISAFMPYGTVMMLIVLFASGFHFNHLYHWMVADIDFKSEGFDSFMANKAAWLNVPFWLVRSVIYLVGWTLFGFWLRNKSKKLDQTGSLKDYWSLYRVSVYAIIFFALTSMASGWDWVMSLDPHWYSTLFGWYVMVSYLVGAIAFMILIAVYLKKAGYLPEFNDNHLHDLAKYLFALSLLWGYLWLCQFELIWYANIPEESVYFQQRDIQYSATYYTMLIPNVVLPFLALISSSIKRNYNWVAIVAILVILGHWVDIFNQMMPATVGPWWNFGFLEFGAFFFVLGVFAYVVMSALSKAPLVPKGNPLLHESEVYEYPF</sequence>
<dbReference type="RefSeq" id="WP_128500950.1">
    <property type="nucleotide sequence ID" value="NZ_CP035107.1"/>
</dbReference>
<name>A0A3R5UU02_ORNRH</name>
<evidence type="ECO:0000256" key="1">
    <source>
        <dbReference type="SAM" id="Phobius"/>
    </source>
</evidence>
<feature type="transmembrane region" description="Helical" evidence="1">
    <location>
        <begin position="12"/>
        <end position="31"/>
    </location>
</feature>